<accession>R3TT34</accession>
<dbReference type="SUPFAM" id="SSF55804">
    <property type="entry name" value="Phoshotransferase/anion transport protein"/>
    <property type="match status" value="1"/>
</dbReference>
<dbReference type="Gene3D" id="1.10.1790.10">
    <property type="entry name" value="PRD domain"/>
    <property type="match status" value="1"/>
</dbReference>
<dbReference type="PANTHER" id="PTHR36203">
    <property type="entry name" value="ASCORBATE-SPECIFIC PTS SYSTEM EIIA COMPONENT"/>
    <property type="match status" value="1"/>
</dbReference>
<keyword evidence="4" id="KW-0597">Phosphoprotein</keyword>
<dbReference type="GO" id="GO:0005737">
    <property type="term" value="C:cytoplasm"/>
    <property type="evidence" value="ECO:0007669"/>
    <property type="project" value="UniProtKB-SubCell"/>
</dbReference>
<dbReference type="CDD" id="cd05568">
    <property type="entry name" value="PTS_IIB_bgl_like"/>
    <property type="match status" value="1"/>
</dbReference>
<comment type="caution">
    <text evidence="14">The sequence shown here is derived from an EMBL/GenBank/DDBJ whole genome shotgun (WGS) entry which is preliminary data.</text>
</comment>
<feature type="domain" description="PRD" evidence="13">
    <location>
        <begin position="284"/>
        <end position="391"/>
    </location>
</feature>
<dbReference type="STRING" id="154621.RV11_GL002499"/>
<evidence type="ECO:0000313" key="15">
    <source>
        <dbReference type="Proteomes" id="UP000013785"/>
    </source>
</evidence>
<keyword evidence="5" id="KW-0808">Transferase</keyword>
<dbReference type="Pfam" id="PF00874">
    <property type="entry name" value="PRD"/>
    <property type="match status" value="1"/>
</dbReference>
<dbReference type="GO" id="GO:0016301">
    <property type="term" value="F:kinase activity"/>
    <property type="evidence" value="ECO:0007669"/>
    <property type="project" value="UniProtKB-KW"/>
</dbReference>
<evidence type="ECO:0000259" key="13">
    <source>
        <dbReference type="PROSITE" id="PS51372"/>
    </source>
</evidence>
<dbReference type="InterPro" id="IPR051351">
    <property type="entry name" value="Ascorbate-PTS_EIIA_comp"/>
</dbReference>
<evidence type="ECO:0000256" key="9">
    <source>
        <dbReference type="ARBA" id="ARBA00041175"/>
    </source>
</evidence>
<evidence type="ECO:0000313" key="14">
    <source>
        <dbReference type="EMBL" id="EOL44749.1"/>
    </source>
</evidence>
<evidence type="ECO:0000256" key="6">
    <source>
        <dbReference type="ARBA" id="ARBA00022683"/>
    </source>
</evidence>
<evidence type="ECO:0000259" key="12">
    <source>
        <dbReference type="PROSITE" id="PS51099"/>
    </source>
</evidence>
<evidence type="ECO:0000256" key="10">
    <source>
        <dbReference type="ARBA" id="ARBA00042072"/>
    </source>
</evidence>
<evidence type="ECO:0000256" key="7">
    <source>
        <dbReference type="ARBA" id="ARBA00022777"/>
    </source>
</evidence>
<evidence type="ECO:0000256" key="5">
    <source>
        <dbReference type="ARBA" id="ARBA00022679"/>
    </source>
</evidence>
<dbReference type="Pfam" id="PF00359">
    <property type="entry name" value="PTS_EIIA_2"/>
    <property type="match status" value="1"/>
</dbReference>
<feature type="domain" description="PTS EIIB type-2" evidence="12">
    <location>
        <begin position="397"/>
        <end position="487"/>
    </location>
</feature>
<dbReference type="PROSITE" id="PS51094">
    <property type="entry name" value="PTS_EIIA_TYPE_2"/>
    <property type="match status" value="1"/>
</dbReference>
<dbReference type="GO" id="GO:0006355">
    <property type="term" value="P:regulation of DNA-templated transcription"/>
    <property type="evidence" value="ECO:0007669"/>
    <property type="project" value="InterPro"/>
</dbReference>
<keyword evidence="7" id="KW-0418">Kinase</keyword>
<evidence type="ECO:0000256" key="4">
    <source>
        <dbReference type="ARBA" id="ARBA00022553"/>
    </source>
</evidence>
<dbReference type="AlphaFoldDB" id="R3TT34"/>
<dbReference type="PANTHER" id="PTHR36203:SF1">
    <property type="entry name" value="ASCORBATE-SPECIFIC PTS SYSTEM EIIA COMPONENT"/>
    <property type="match status" value="1"/>
</dbReference>
<keyword evidence="2" id="KW-0813">Transport</keyword>
<evidence type="ECO:0000256" key="3">
    <source>
        <dbReference type="ARBA" id="ARBA00022490"/>
    </source>
</evidence>
<name>R3TT34_9ENTE</name>
<dbReference type="Gene3D" id="3.40.930.10">
    <property type="entry name" value="Mannitol-specific EII, Chain A"/>
    <property type="match status" value="1"/>
</dbReference>
<organism evidence="14 15">
    <name type="scientific">Enterococcus phoeniculicola ATCC BAA-412</name>
    <dbReference type="NCBI Taxonomy" id="1158610"/>
    <lineage>
        <taxon>Bacteria</taxon>
        <taxon>Bacillati</taxon>
        <taxon>Bacillota</taxon>
        <taxon>Bacilli</taxon>
        <taxon>Lactobacillales</taxon>
        <taxon>Enterococcaceae</taxon>
        <taxon>Enterococcus</taxon>
    </lineage>
</organism>
<feature type="domain" description="PTS EIIA type-2" evidence="11">
    <location>
        <begin position="537"/>
        <end position="678"/>
    </location>
</feature>
<dbReference type="InterPro" id="IPR002178">
    <property type="entry name" value="PTS_EIIA_type-2_dom"/>
</dbReference>
<dbReference type="InterPro" id="IPR016152">
    <property type="entry name" value="PTrfase/Anion_transptr"/>
</dbReference>
<dbReference type="PATRIC" id="fig|1158610.3.peg.1552"/>
<dbReference type="InterPro" id="IPR036634">
    <property type="entry name" value="PRD_sf"/>
</dbReference>
<evidence type="ECO:0000256" key="8">
    <source>
        <dbReference type="ARBA" id="ARBA00037387"/>
    </source>
</evidence>
<dbReference type="Proteomes" id="UP000013785">
    <property type="component" value="Unassembled WGS sequence"/>
</dbReference>
<dbReference type="eggNOG" id="COG3711">
    <property type="taxonomic scope" value="Bacteria"/>
</dbReference>
<proteinExistence type="predicted"/>
<dbReference type="eggNOG" id="COG1762">
    <property type="taxonomic scope" value="Bacteria"/>
</dbReference>
<dbReference type="GO" id="GO:0008982">
    <property type="term" value="F:protein-N(PI)-phosphohistidine-sugar phosphotransferase activity"/>
    <property type="evidence" value="ECO:0007669"/>
    <property type="project" value="InterPro"/>
</dbReference>
<evidence type="ECO:0000256" key="2">
    <source>
        <dbReference type="ARBA" id="ARBA00022448"/>
    </source>
</evidence>
<dbReference type="EMBL" id="AJAT01000013">
    <property type="protein sequence ID" value="EOL44749.1"/>
    <property type="molecule type" value="Genomic_DNA"/>
</dbReference>
<dbReference type="GO" id="GO:0009401">
    <property type="term" value="P:phosphoenolpyruvate-dependent sugar phosphotransferase system"/>
    <property type="evidence" value="ECO:0007669"/>
    <property type="project" value="UniProtKB-KW"/>
</dbReference>
<dbReference type="SUPFAM" id="SSF63520">
    <property type="entry name" value="PTS-regulatory domain, PRD"/>
    <property type="match status" value="1"/>
</dbReference>
<dbReference type="RefSeq" id="WP_010768229.1">
    <property type="nucleotide sequence ID" value="NZ_ASWE01000003.1"/>
</dbReference>
<keyword evidence="3" id="KW-0963">Cytoplasm</keyword>
<keyword evidence="6" id="KW-0598">Phosphotransferase system</keyword>
<dbReference type="OrthoDB" id="369398at2"/>
<dbReference type="PROSITE" id="PS51099">
    <property type="entry name" value="PTS_EIIB_TYPE_2"/>
    <property type="match status" value="1"/>
</dbReference>
<dbReference type="PROSITE" id="PS00372">
    <property type="entry name" value="PTS_EIIA_TYPE_2_HIS"/>
    <property type="match status" value="1"/>
</dbReference>
<sequence>MDETILTILKEAVASPGIDLVVIEEKLQLSKKKLEYYLKKTNQLLVNHNFPVVYRKKRKIWVSLDNVDLNKLISELKEEQRHYLSLGLRRSMLQLIILTVPRCSLSFLASRVNVSKNTVVNDLTAIRKSQKKGIILNYTRKSGYYFQGEEISIRILLIRQLHRVLEAGLDAQFLSDFLPLNLLELSSLREALIRFEHQLNTQFSDRQMKLLPIVIALMKKRAAAGQLITESEYRKIKTTVLDSDYDRISSQMKKIHFLEELPKAEQSFLIIQILSANVVKSKIMRTNQLGQLIDQTIRLFEMKAVLYIEDRDKLSQLLYQHMGPAIYRLKYGIPYEDNDIEEIIQEYKLIFPLVRESLKPIEEVYHVHFTEIEIIYVGLIFQSFLTKGYLKGQKRRIRAIVICENGISVSNLLFETLIKIFPMIDFIANLSVREFYDNSLIYSEIEVIFSTIYLETNQQVFTVTPFLTELEENRLIEQVNQKLYGRTARVDIQEIMNIVKRKASTLDEAGLQSELHRYFQRSVFVDKMNVEKSDFNRLLPVERIKVTTRKFTFQEAIQAVGEPLLKDKIIEQQFIDTIIQKYDERYPYFVIAPQIAIPHAGYNDGVNQLGFSLLKLKHPVRFSPRLNVSVLLMIAPIDNKKHQKAVQAFYDCVSDEANHQELLRQQTPEQLKKFFERKMK</sequence>
<comment type="subcellular location">
    <subcellularLocation>
        <location evidence="1">Cytoplasm</location>
    </subcellularLocation>
</comment>
<dbReference type="PROSITE" id="PS51372">
    <property type="entry name" value="PRD_2"/>
    <property type="match status" value="1"/>
</dbReference>
<gene>
    <name evidence="14" type="ORF">UC3_01566</name>
</gene>
<comment type="function">
    <text evidence="8">The phosphoenolpyruvate-dependent sugar phosphotransferase system (sugar PTS), a major carbohydrate active transport system, catalyzes the phosphorylation of incoming sugar substrates concomitantly with their translocation across the cell membrane. The enzyme II UlaABC PTS system is involved in ascorbate transport.</text>
</comment>
<keyword evidence="15" id="KW-1185">Reference proteome</keyword>
<evidence type="ECO:0000256" key="1">
    <source>
        <dbReference type="ARBA" id="ARBA00004496"/>
    </source>
</evidence>
<protein>
    <recommendedName>
        <fullName evidence="9">Ascorbate-specific PTS system EIIA component</fullName>
    </recommendedName>
    <alternativeName>
        <fullName evidence="10">Ascorbate-specific phosphotransferase enzyme IIA component</fullName>
    </alternativeName>
</protein>
<dbReference type="InterPro" id="IPR013011">
    <property type="entry name" value="PTS_EIIB_2"/>
</dbReference>
<dbReference type="Gene3D" id="3.40.50.2300">
    <property type="match status" value="1"/>
</dbReference>
<dbReference type="InterPro" id="IPR011608">
    <property type="entry name" value="PRD"/>
</dbReference>
<dbReference type="HOGENOM" id="CLU_013442_1_0_9"/>
<evidence type="ECO:0000259" key="11">
    <source>
        <dbReference type="PROSITE" id="PS51094"/>
    </source>
</evidence>
<reference evidence="14 15" key="1">
    <citation type="submission" date="2013-02" db="EMBL/GenBank/DDBJ databases">
        <title>The Genome Sequence of Enterococcus phoeniculicola BAA-412.</title>
        <authorList>
            <consortium name="The Broad Institute Genome Sequencing Platform"/>
            <consortium name="The Broad Institute Genome Sequencing Center for Infectious Disease"/>
            <person name="Earl A.M."/>
            <person name="Gilmore M.S."/>
            <person name="Lebreton F."/>
            <person name="Walker B."/>
            <person name="Young S.K."/>
            <person name="Zeng Q."/>
            <person name="Gargeya S."/>
            <person name="Fitzgerald M."/>
            <person name="Haas B."/>
            <person name="Abouelleil A."/>
            <person name="Alvarado L."/>
            <person name="Arachchi H.M."/>
            <person name="Berlin A.M."/>
            <person name="Chapman S.B."/>
            <person name="Dewar J."/>
            <person name="Goldberg J."/>
            <person name="Griggs A."/>
            <person name="Gujja S."/>
            <person name="Hansen M."/>
            <person name="Howarth C."/>
            <person name="Imamovic A."/>
            <person name="Larimer J."/>
            <person name="McCowan C."/>
            <person name="Murphy C."/>
            <person name="Neiman D."/>
            <person name="Pearson M."/>
            <person name="Priest M."/>
            <person name="Roberts A."/>
            <person name="Saif S."/>
            <person name="Shea T."/>
            <person name="Sisk P."/>
            <person name="Sykes S."/>
            <person name="Wortman J."/>
            <person name="Nusbaum C."/>
            <person name="Birren B."/>
        </authorList>
    </citation>
    <scope>NUCLEOTIDE SEQUENCE [LARGE SCALE GENOMIC DNA]</scope>
    <source>
        <strain evidence="14 15">ATCC BAA-412</strain>
    </source>
</reference>